<feature type="domain" description="DUF4142" evidence="1">
    <location>
        <begin position="31"/>
        <end position="171"/>
    </location>
</feature>
<evidence type="ECO:0000313" key="2">
    <source>
        <dbReference type="EMBL" id="VAW18877.1"/>
    </source>
</evidence>
<dbReference type="Pfam" id="PF13628">
    <property type="entry name" value="DUF4142"/>
    <property type="match status" value="1"/>
</dbReference>
<dbReference type="PANTHER" id="PTHR38593:SF1">
    <property type="entry name" value="BLR2558 PROTEIN"/>
    <property type="match status" value="1"/>
</dbReference>
<evidence type="ECO:0000259" key="1">
    <source>
        <dbReference type="Pfam" id="PF13628"/>
    </source>
</evidence>
<organism evidence="2">
    <name type="scientific">hydrothermal vent metagenome</name>
    <dbReference type="NCBI Taxonomy" id="652676"/>
    <lineage>
        <taxon>unclassified sequences</taxon>
        <taxon>metagenomes</taxon>
        <taxon>ecological metagenomes</taxon>
    </lineage>
</organism>
<gene>
    <name evidence="2" type="ORF">MNBD_ALPHA11-417</name>
</gene>
<dbReference type="Gene3D" id="1.20.1260.10">
    <property type="match status" value="1"/>
</dbReference>
<dbReference type="PANTHER" id="PTHR38593">
    <property type="entry name" value="BLR2558 PROTEIN"/>
    <property type="match status" value="1"/>
</dbReference>
<dbReference type="AlphaFoldDB" id="A0A3B0TZJ4"/>
<protein>
    <recommendedName>
        <fullName evidence="1">DUF4142 domain-containing protein</fullName>
    </recommendedName>
</protein>
<proteinExistence type="predicted"/>
<sequence>MKLIKPLMAIGFAIALNQSVAMAQSPADLNDLEIAHVAYTADNIDIRYAHLALALSNNKAVHEFASTMIRDHEAVNELALALLAKLDAQPQDNFLSMTLQRNSEDLIDNMRKLSGAEFDIFYAKNEVAYHKAVIDLVANAFIPNIENDEVKSLFEEALAIFEAHKIHAENMLNEVM</sequence>
<dbReference type="InterPro" id="IPR025419">
    <property type="entry name" value="DUF4142"/>
</dbReference>
<accession>A0A3B0TZJ4</accession>
<dbReference type="EMBL" id="UOEQ01000189">
    <property type="protein sequence ID" value="VAW18877.1"/>
    <property type="molecule type" value="Genomic_DNA"/>
</dbReference>
<reference evidence="2" key="1">
    <citation type="submission" date="2018-06" db="EMBL/GenBank/DDBJ databases">
        <authorList>
            <person name="Zhirakovskaya E."/>
        </authorList>
    </citation>
    <scope>NUCLEOTIDE SEQUENCE</scope>
</reference>
<dbReference type="InterPro" id="IPR012347">
    <property type="entry name" value="Ferritin-like"/>
</dbReference>
<name>A0A3B0TZJ4_9ZZZZ</name>